<comment type="subcellular location">
    <subcellularLocation>
        <location evidence="1">Cell membrane</location>
        <topology evidence="1">Multi-pass membrane protein</topology>
    </subcellularLocation>
</comment>
<feature type="region of interest" description="Disordered" evidence="7">
    <location>
        <begin position="72"/>
        <end position="99"/>
    </location>
</feature>
<dbReference type="Gene3D" id="1.20.1720.10">
    <property type="entry name" value="Multidrug resistance protein D"/>
    <property type="match status" value="1"/>
</dbReference>
<dbReference type="InterPro" id="IPR036259">
    <property type="entry name" value="MFS_trans_sf"/>
</dbReference>
<dbReference type="InterPro" id="IPR011701">
    <property type="entry name" value="MFS"/>
</dbReference>
<dbReference type="PANTHER" id="PTHR42718:SF46">
    <property type="entry name" value="BLR6921 PROTEIN"/>
    <property type="match status" value="1"/>
</dbReference>
<gene>
    <name evidence="8" type="ORF">G6N77_00965</name>
</gene>
<evidence type="ECO:0000256" key="4">
    <source>
        <dbReference type="ARBA" id="ARBA00022692"/>
    </source>
</evidence>
<organism evidence="8 9">
    <name type="scientific">Arthrobacter silviterrae</name>
    <dbReference type="NCBI Taxonomy" id="2026658"/>
    <lineage>
        <taxon>Bacteria</taxon>
        <taxon>Bacillati</taxon>
        <taxon>Actinomycetota</taxon>
        <taxon>Actinomycetes</taxon>
        <taxon>Micrococcales</taxon>
        <taxon>Micrococcaceae</taxon>
        <taxon>Arthrobacter</taxon>
    </lineage>
</organism>
<keyword evidence="6" id="KW-0472">Membrane</keyword>
<reference evidence="8 9" key="1">
    <citation type="submission" date="2020-02" db="EMBL/GenBank/DDBJ databases">
        <title>Genome sequence of the type strain DSM 27180 of Arthrobacter silviterrae.</title>
        <authorList>
            <person name="Gao J."/>
            <person name="Sun J."/>
        </authorList>
    </citation>
    <scope>NUCLEOTIDE SEQUENCE [LARGE SCALE GENOMIC DNA]</scope>
    <source>
        <strain evidence="8 9">DSM 27180</strain>
    </source>
</reference>
<evidence type="ECO:0000256" key="5">
    <source>
        <dbReference type="ARBA" id="ARBA00022989"/>
    </source>
</evidence>
<dbReference type="PANTHER" id="PTHR42718">
    <property type="entry name" value="MAJOR FACILITATOR SUPERFAMILY MULTIDRUG TRANSPORTER MFSC"/>
    <property type="match status" value="1"/>
</dbReference>
<dbReference type="SUPFAM" id="SSF103473">
    <property type="entry name" value="MFS general substrate transporter"/>
    <property type="match status" value="1"/>
</dbReference>
<evidence type="ECO:0000256" key="1">
    <source>
        <dbReference type="ARBA" id="ARBA00004651"/>
    </source>
</evidence>
<evidence type="ECO:0000256" key="2">
    <source>
        <dbReference type="ARBA" id="ARBA00022448"/>
    </source>
</evidence>
<evidence type="ECO:0000256" key="7">
    <source>
        <dbReference type="SAM" id="MobiDB-lite"/>
    </source>
</evidence>
<dbReference type="EMBL" id="JAAKZI010000001">
    <property type="protein sequence ID" value="NGN82037.1"/>
    <property type="molecule type" value="Genomic_DNA"/>
</dbReference>
<keyword evidence="9" id="KW-1185">Reference proteome</keyword>
<keyword evidence="4" id="KW-0812">Transmembrane</keyword>
<dbReference type="Pfam" id="PF07690">
    <property type="entry name" value="MFS_1"/>
    <property type="match status" value="1"/>
</dbReference>
<accession>A0ABX0DCY1</accession>
<evidence type="ECO:0000313" key="9">
    <source>
        <dbReference type="Proteomes" id="UP000479226"/>
    </source>
</evidence>
<name>A0ABX0DCY1_9MICC</name>
<keyword evidence="2" id="KW-0813">Transport</keyword>
<evidence type="ECO:0000256" key="3">
    <source>
        <dbReference type="ARBA" id="ARBA00022475"/>
    </source>
</evidence>
<sequence length="99" mass="10480">MDPAQLMVALDSTVANIALPSAQHDLGFSSGERQWVITAYSPAFGSPLLLGGQLSDVVGPKRTFMAGLLFRRRGPQSGLSPGPARHSGPEHRAGRGPFR</sequence>
<evidence type="ECO:0000313" key="8">
    <source>
        <dbReference type="EMBL" id="NGN82037.1"/>
    </source>
</evidence>
<proteinExistence type="predicted"/>
<keyword evidence="3" id="KW-1003">Cell membrane</keyword>
<keyword evidence="5" id="KW-1133">Transmembrane helix</keyword>
<evidence type="ECO:0000256" key="6">
    <source>
        <dbReference type="ARBA" id="ARBA00023136"/>
    </source>
</evidence>
<dbReference type="Proteomes" id="UP000479226">
    <property type="component" value="Unassembled WGS sequence"/>
</dbReference>
<comment type="caution">
    <text evidence="8">The sequence shown here is derived from an EMBL/GenBank/DDBJ whole genome shotgun (WGS) entry which is preliminary data.</text>
</comment>
<dbReference type="RefSeq" id="WP_165180119.1">
    <property type="nucleotide sequence ID" value="NZ_JAAKZI010000001.1"/>
</dbReference>
<protein>
    <submittedName>
        <fullName evidence="8">MFS transporter</fullName>
    </submittedName>
</protein>